<dbReference type="EMBL" id="CP002009">
    <property type="protein sequence ID" value="ADG13372.1"/>
    <property type="molecule type" value="Genomic_DNA"/>
</dbReference>
<keyword evidence="1" id="KW-1133">Transmembrane helix</keyword>
<dbReference type="GO" id="GO:0006163">
    <property type="term" value="P:purine nucleotide metabolic process"/>
    <property type="evidence" value="ECO:0007669"/>
    <property type="project" value="UniProtKB-ARBA"/>
</dbReference>
<dbReference type="STRING" id="573063.Metin_0705"/>
<keyword evidence="4" id="KW-1185">Reference proteome</keyword>
<reference evidence="3" key="1">
    <citation type="submission" date="2010-04" db="EMBL/GenBank/DDBJ databases">
        <title>Complete sequence of Methanocaldococcus infernus ME.</title>
        <authorList>
            <consortium name="US DOE Joint Genome Institute"/>
            <person name="Lucas S."/>
            <person name="Copeland A."/>
            <person name="Lapidus A."/>
            <person name="Cheng J.-F."/>
            <person name="Bruce D."/>
            <person name="Goodwin L."/>
            <person name="Pitluck S."/>
            <person name="Munk A.C."/>
            <person name="Detter J.C."/>
            <person name="Han C."/>
            <person name="Tapia R."/>
            <person name="Land M."/>
            <person name="Hauser L."/>
            <person name="Kyrpides N."/>
            <person name="Mikhailova N."/>
            <person name="Sieprawska-Lupa M."/>
            <person name="Whitman W.B."/>
            <person name="Woyke T."/>
        </authorList>
    </citation>
    <scope>NUCLEOTIDE SEQUENCE [LARGE SCALE GENOMIC DNA]</scope>
    <source>
        <strain evidence="3">ME</strain>
    </source>
</reference>
<keyword evidence="1" id="KW-0812">Transmembrane</keyword>
<keyword evidence="1" id="KW-0472">Membrane</keyword>
<evidence type="ECO:0000313" key="4">
    <source>
        <dbReference type="Proteomes" id="UP000002061"/>
    </source>
</evidence>
<dbReference type="InterPro" id="IPR022310">
    <property type="entry name" value="NAD/GMP_synthase"/>
</dbReference>
<dbReference type="NCBIfam" id="TIGR00268">
    <property type="entry name" value="ATP-dependent sacrificial sulfur transferase LarE"/>
    <property type="match status" value="1"/>
</dbReference>
<dbReference type="GO" id="GO:0016783">
    <property type="term" value="F:sulfurtransferase activity"/>
    <property type="evidence" value="ECO:0007669"/>
    <property type="project" value="InterPro"/>
</dbReference>
<protein>
    <submittedName>
        <fullName evidence="3">Thiamine biosynthesis protein-like protein</fullName>
    </submittedName>
</protein>
<evidence type="ECO:0000259" key="2">
    <source>
        <dbReference type="Pfam" id="PF02540"/>
    </source>
</evidence>
<dbReference type="AlphaFoldDB" id="D5VS19"/>
<name>D5VS19_METIM</name>
<dbReference type="KEGG" id="mif:Metin_0705"/>
<evidence type="ECO:0000256" key="1">
    <source>
        <dbReference type="SAM" id="Phobius"/>
    </source>
</evidence>
<dbReference type="InterPro" id="IPR014729">
    <property type="entry name" value="Rossmann-like_a/b/a_fold"/>
</dbReference>
<dbReference type="Proteomes" id="UP000002061">
    <property type="component" value="Chromosome"/>
</dbReference>
<dbReference type="SUPFAM" id="SSF52402">
    <property type="entry name" value="Adenine nucleotide alpha hydrolases-like"/>
    <property type="match status" value="1"/>
</dbReference>
<accession>D5VS19</accession>
<dbReference type="eggNOG" id="arCOG00043">
    <property type="taxonomic scope" value="Archaea"/>
</dbReference>
<organism evidence="3 4">
    <name type="scientific">Methanocaldococcus infernus (strain DSM 11812 / JCM 15783 / ME)</name>
    <dbReference type="NCBI Taxonomy" id="573063"/>
    <lineage>
        <taxon>Archaea</taxon>
        <taxon>Methanobacteriati</taxon>
        <taxon>Methanobacteriota</taxon>
        <taxon>Methanomada group</taxon>
        <taxon>Methanococci</taxon>
        <taxon>Methanococcales</taxon>
        <taxon>Methanocaldococcaceae</taxon>
        <taxon>Methanocaldococcus</taxon>
    </lineage>
</organism>
<dbReference type="HOGENOM" id="CLU_061181_0_0_2"/>
<evidence type="ECO:0000313" key="3">
    <source>
        <dbReference type="EMBL" id="ADG13372.1"/>
    </source>
</evidence>
<dbReference type="OrthoDB" id="61764at2157"/>
<dbReference type="PANTHER" id="PTHR43169:SF2">
    <property type="entry name" value="NAD_GMP SYNTHASE DOMAIN-CONTAINING PROTEIN"/>
    <property type="match status" value="1"/>
</dbReference>
<feature type="transmembrane region" description="Helical" evidence="1">
    <location>
        <begin position="22"/>
        <end position="43"/>
    </location>
</feature>
<dbReference type="Pfam" id="PF02540">
    <property type="entry name" value="NAD_synthase"/>
    <property type="match status" value="1"/>
</dbReference>
<dbReference type="PIRSF" id="PIRSF006661">
    <property type="entry name" value="PP-lp_UCP006661"/>
    <property type="match status" value="1"/>
</dbReference>
<dbReference type="InterPro" id="IPR052188">
    <property type="entry name" value="Ni-pincer_cofactor_biosynth"/>
</dbReference>
<sequence>MELCINMEHIEKLLQTYKGKKVILAFSGGVDSLILAILLSRVAKVKCVFIKTPYIHKYKEEDAKALAKKFNLDLEILYVDKIVENSKLRCYHCKKMFFSILNKMKEELSYDLVVDGTHYDDLFEDRPGLKALEELNISSPFAEFKVRKGDILKLAKDLNINIPKETCLLTRFDRDVDEKELRKVEALEEFLRKFLKGSIRLRDRGDKAILEIEDIKNFEHNREVILSELRKYYDDILVIKK</sequence>
<proteinExistence type="predicted"/>
<dbReference type="Gene3D" id="3.40.50.620">
    <property type="entry name" value="HUPs"/>
    <property type="match status" value="1"/>
</dbReference>
<gene>
    <name evidence="3" type="ordered locus">Metin_0705</name>
</gene>
<dbReference type="PANTHER" id="PTHR43169">
    <property type="entry name" value="EXSB FAMILY PROTEIN"/>
    <property type="match status" value="1"/>
</dbReference>
<feature type="domain" description="NAD/GMP synthase" evidence="2">
    <location>
        <begin position="8"/>
        <end position="90"/>
    </location>
</feature>
<dbReference type="InterPro" id="IPR005232">
    <property type="entry name" value="LarE"/>
</dbReference>